<feature type="region of interest" description="Disordered" evidence="1">
    <location>
        <begin position="405"/>
        <end position="430"/>
    </location>
</feature>
<feature type="compositionally biased region" description="Polar residues" evidence="1">
    <location>
        <begin position="405"/>
        <end position="418"/>
    </location>
</feature>
<organism evidence="3 4">
    <name type="scientific">Fomitopsis schrenkii</name>
    <name type="common">Brown rot fungus</name>
    <dbReference type="NCBI Taxonomy" id="2126942"/>
    <lineage>
        <taxon>Eukaryota</taxon>
        <taxon>Fungi</taxon>
        <taxon>Dikarya</taxon>
        <taxon>Basidiomycota</taxon>
        <taxon>Agaricomycotina</taxon>
        <taxon>Agaricomycetes</taxon>
        <taxon>Polyporales</taxon>
        <taxon>Fomitopsis</taxon>
    </lineage>
</organism>
<dbReference type="Pfam" id="PF01728">
    <property type="entry name" value="FtsJ"/>
    <property type="match status" value="1"/>
</dbReference>
<dbReference type="InterPro" id="IPR029063">
    <property type="entry name" value="SAM-dependent_MTases_sf"/>
</dbReference>
<dbReference type="EMBL" id="KE504215">
    <property type="protein sequence ID" value="EPS95101.1"/>
    <property type="molecule type" value="Genomic_DNA"/>
</dbReference>
<dbReference type="InParanoid" id="S8DP03"/>
<dbReference type="GO" id="GO:0008168">
    <property type="term" value="F:methyltransferase activity"/>
    <property type="evidence" value="ECO:0007669"/>
    <property type="project" value="InterPro"/>
</dbReference>
<dbReference type="AlphaFoldDB" id="S8DP03"/>
<sequence length="466" mass="51835">MALNSSHFTSIAEVDIAMQREADRIVLNGSPTSLIYVPSKLTSFEHHLLTTSPDFARLLILKELYHCHNAVEDKFKVLKQRNRAARSNSDSLRYHLAGFHSAFEEITHLTNPPLLPALSRGTHFLDLGCAPGGFATWLLQNTVMNGVGITLPWQANDCGVTTPGVTNTGIPLHSDLAVFGPRFSVFPRDLFQVATGTLSETIPTESIPATGFDLVIATAAAMLTEDQVSRAKKIHLTFAQLLIAFQHIATGGTLIVSLRTRPFDWVTDIIASLKQIFESVDAVKPKLQAKTSFAYFICQGFNPTSTTAITKHIDRLRNCIHYLQDTDEQGIECNTLEISRLYNTSYKLSDDEIMDLLTTVWTRQYNAIHEDFERILNSDQPGLDKTRRASESTGHTKWLTVAESATQPREAGSSNWRNRTAAPQHDDAQIRRNARDAGFKELFALNRSSNTSNADGPWRRNGVVLN</sequence>
<evidence type="ECO:0000313" key="4">
    <source>
        <dbReference type="Proteomes" id="UP000015241"/>
    </source>
</evidence>
<reference evidence="3 4" key="1">
    <citation type="journal article" date="2012" name="Science">
        <title>The Paleozoic origin of enzymatic lignin decomposition reconstructed from 31 fungal genomes.</title>
        <authorList>
            <person name="Floudas D."/>
            <person name="Binder M."/>
            <person name="Riley R."/>
            <person name="Barry K."/>
            <person name="Blanchette R.A."/>
            <person name="Henrissat B."/>
            <person name="Martinez A.T."/>
            <person name="Otillar R."/>
            <person name="Spatafora J.W."/>
            <person name="Yadav J.S."/>
            <person name="Aerts A."/>
            <person name="Benoit I."/>
            <person name="Boyd A."/>
            <person name="Carlson A."/>
            <person name="Copeland A."/>
            <person name="Coutinho P.M."/>
            <person name="de Vries R.P."/>
            <person name="Ferreira P."/>
            <person name="Findley K."/>
            <person name="Foster B."/>
            <person name="Gaskell J."/>
            <person name="Glotzer D."/>
            <person name="Gorecki P."/>
            <person name="Heitman J."/>
            <person name="Hesse C."/>
            <person name="Hori C."/>
            <person name="Igarashi K."/>
            <person name="Jurgens J.A."/>
            <person name="Kallen N."/>
            <person name="Kersten P."/>
            <person name="Kohler A."/>
            <person name="Kuees U."/>
            <person name="Kumar T.K.A."/>
            <person name="Kuo A."/>
            <person name="LaButti K."/>
            <person name="Larrondo L.F."/>
            <person name="Lindquist E."/>
            <person name="Ling A."/>
            <person name="Lombard V."/>
            <person name="Lucas S."/>
            <person name="Lundell T."/>
            <person name="Martin R."/>
            <person name="McLaughlin D.J."/>
            <person name="Morgenstern I."/>
            <person name="Morin E."/>
            <person name="Murat C."/>
            <person name="Nagy L.G."/>
            <person name="Nolan M."/>
            <person name="Ohm R.A."/>
            <person name="Patyshakuliyeva A."/>
            <person name="Rokas A."/>
            <person name="Ruiz-Duenas F.J."/>
            <person name="Sabat G."/>
            <person name="Salamov A."/>
            <person name="Samejima M."/>
            <person name="Schmutz J."/>
            <person name="Slot J.C."/>
            <person name="St John F."/>
            <person name="Stenlid J."/>
            <person name="Sun H."/>
            <person name="Sun S."/>
            <person name="Syed K."/>
            <person name="Tsang A."/>
            <person name="Wiebenga A."/>
            <person name="Young D."/>
            <person name="Pisabarro A."/>
            <person name="Eastwood D.C."/>
            <person name="Martin F."/>
            <person name="Cullen D."/>
            <person name="Grigoriev I.V."/>
            <person name="Hibbett D.S."/>
        </authorList>
    </citation>
    <scope>NUCLEOTIDE SEQUENCE</scope>
    <source>
        <strain evidence="4">FP-58527</strain>
    </source>
</reference>
<keyword evidence="4" id="KW-1185">Reference proteome</keyword>
<dbReference type="Proteomes" id="UP000015241">
    <property type="component" value="Unassembled WGS sequence"/>
</dbReference>
<dbReference type="eggNOG" id="ENOG502S5H8">
    <property type="taxonomic scope" value="Eukaryota"/>
</dbReference>
<evidence type="ECO:0000259" key="2">
    <source>
        <dbReference type="Pfam" id="PF01728"/>
    </source>
</evidence>
<dbReference type="OrthoDB" id="417125at2759"/>
<dbReference type="SUPFAM" id="SSF53335">
    <property type="entry name" value="S-adenosyl-L-methionine-dependent methyltransferases"/>
    <property type="match status" value="1"/>
</dbReference>
<dbReference type="HOGENOM" id="CLU_677991_0_0_1"/>
<dbReference type="STRING" id="743788.S8DP03"/>
<proteinExistence type="predicted"/>
<dbReference type="InterPro" id="IPR002877">
    <property type="entry name" value="RNA_MeTrfase_FtsJ_dom"/>
</dbReference>
<dbReference type="GO" id="GO:0032259">
    <property type="term" value="P:methylation"/>
    <property type="evidence" value="ECO:0007669"/>
    <property type="project" value="InterPro"/>
</dbReference>
<evidence type="ECO:0000256" key="1">
    <source>
        <dbReference type="SAM" id="MobiDB-lite"/>
    </source>
</evidence>
<dbReference type="Gene3D" id="3.40.50.150">
    <property type="entry name" value="Vaccinia Virus protein VP39"/>
    <property type="match status" value="1"/>
</dbReference>
<accession>S8DP03</accession>
<name>S8DP03_FOMSC</name>
<evidence type="ECO:0000313" key="3">
    <source>
        <dbReference type="EMBL" id="EPS95101.1"/>
    </source>
</evidence>
<feature type="domain" description="Ribosomal RNA methyltransferase FtsJ" evidence="2">
    <location>
        <begin position="118"/>
        <end position="301"/>
    </location>
</feature>
<protein>
    <recommendedName>
        <fullName evidence="2">Ribosomal RNA methyltransferase FtsJ domain-containing protein</fullName>
    </recommendedName>
</protein>
<gene>
    <name evidence="3" type="ORF">FOMPIDRAFT_1054490</name>
</gene>